<evidence type="ECO:0000256" key="1">
    <source>
        <dbReference type="SAM" id="Phobius"/>
    </source>
</evidence>
<feature type="transmembrane region" description="Helical" evidence="1">
    <location>
        <begin position="107"/>
        <end position="127"/>
    </location>
</feature>
<dbReference type="Proteomes" id="UP000249177">
    <property type="component" value="Unassembled WGS sequence"/>
</dbReference>
<gene>
    <name evidence="3" type="ORF">DOS84_12000</name>
</gene>
<feature type="transmembrane region" description="Helical" evidence="1">
    <location>
        <begin position="236"/>
        <end position="259"/>
    </location>
</feature>
<dbReference type="GO" id="GO:0004175">
    <property type="term" value="F:endopeptidase activity"/>
    <property type="evidence" value="ECO:0007669"/>
    <property type="project" value="UniProtKB-ARBA"/>
</dbReference>
<keyword evidence="3" id="KW-0378">Hydrolase</keyword>
<reference evidence="3 4" key="1">
    <citation type="submission" date="2018-06" db="EMBL/GenBank/DDBJ databases">
        <title>Flavobacterium sp IMCC34762, genome.</title>
        <authorList>
            <person name="Joung Y."/>
            <person name="Cho J."/>
            <person name="Song J."/>
        </authorList>
    </citation>
    <scope>NUCLEOTIDE SEQUENCE [LARGE SCALE GENOMIC DNA]</scope>
    <source>
        <strain evidence="3 4">IMCC34762</strain>
    </source>
</reference>
<keyword evidence="4" id="KW-1185">Reference proteome</keyword>
<proteinExistence type="predicted"/>
<dbReference type="Pfam" id="PF02517">
    <property type="entry name" value="Rce1-like"/>
    <property type="match status" value="1"/>
</dbReference>
<dbReference type="EMBL" id="QKXH01000007">
    <property type="protein sequence ID" value="PZX93084.1"/>
    <property type="molecule type" value="Genomic_DNA"/>
</dbReference>
<comment type="caution">
    <text evidence="3">The sequence shown here is derived from an EMBL/GenBank/DDBJ whole genome shotgun (WGS) entry which is preliminary data.</text>
</comment>
<evidence type="ECO:0000313" key="3">
    <source>
        <dbReference type="EMBL" id="PZX93084.1"/>
    </source>
</evidence>
<protein>
    <submittedName>
        <fullName evidence="3">CPBP family intramembrane metalloprotease domain-containing protein</fullName>
    </submittedName>
</protein>
<dbReference type="GO" id="GO:0006508">
    <property type="term" value="P:proteolysis"/>
    <property type="evidence" value="ECO:0007669"/>
    <property type="project" value="UniProtKB-KW"/>
</dbReference>
<accession>A0A2W7TU45</accession>
<evidence type="ECO:0000259" key="2">
    <source>
        <dbReference type="Pfam" id="PF02517"/>
    </source>
</evidence>
<feature type="transmembrane region" description="Helical" evidence="1">
    <location>
        <begin position="203"/>
        <end position="224"/>
    </location>
</feature>
<name>A0A2W7TU45_9FLAO</name>
<dbReference type="GO" id="GO:0008237">
    <property type="term" value="F:metallopeptidase activity"/>
    <property type="evidence" value="ECO:0007669"/>
    <property type="project" value="UniProtKB-KW"/>
</dbReference>
<dbReference type="AlphaFoldDB" id="A0A2W7TU45"/>
<keyword evidence="1" id="KW-1133">Transmembrane helix</keyword>
<dbReference type="OrthoDB" id="2806188at2"/>
<keyword evidence="3" id="KW-0645">Protease</keyword>
<feature type="transmembrane region" description="Helical" evidence="1">
    <location>
        <begin position="180"/>
        <end position="197"/>
    </location>
</feature>
<keyword evidence="1" id="KW-0812">Transmembrane</keyword>
<keyword evidence="3" id="KW-0482">Metalloprotease</keyword>
<feature type="transmembrane region" description="Helical" evidence="1">
    <location>
        <begin position="64"/>
        <end position="87"/>
    </location>
</feature>
<keyword evidence="1" id="KW-0472">Membrane</keyword>
<dbReference type="GO" id="GO:0080120">
    <property type="term" value="P:CAAX-box protein maturation"/>
    <property type="evidence" value="ECO:0007669"/>
    <property type="project" value="UniProtKB-ARBA"/>
</dbReference>
<dbReference type="InterPro" id="IPR003675">
    <property type="entry name" value="Rce1/LyrA-like_dom"/>
</dbReference>
<feature type="transmembrane region" description="Helical" evidence="1">
    <location>
        <begin position="271"/>
        <end position="292"/>
    </location>
</feature>
<feature type="domain" description="CAAX prenyl protease 2/Lysostaphin resistance protein A-like" evidence="2">
    <location>
        <begin position="142"/>
        <end position="241"/>
    </location>
</feature>
<sequence>MFIEQGIDRNNKFWKYILGSMFIIGASFVGQLPMLTLLLFQTSFRGKTYPTTDEELLHFFEPNLNLFLLLISFVFTLGGICFVVRFLHKQTLLSIVTGRKKMDWKRVFFSFFVWSLFTIISTLLMCYLNPSDFKINFQLIPFLILVVIATLLVPIQTSVEELIFRGYLMQGFANLSRNKWFPLLTTSSIFGLMHFFNPEVAKMGNILMIYYIGTGLLLGIMTLMDDGMELALGFHAANNLIGALLVTSDWSAFQTYSIFKDISEPKAGLDIIFPVVVIYPLLLLIFGLKYNWSGWKEKLTGRIVK</sequence>
<organism evidence="3 4">
    <name type="scientific">Flavobacterium aquariorum</name>
    <dbReference type="NCBI Taxonomy" id="2217670"/>
    <lineage>
        <taxon>Bacteria</taxon>
        <taxon>Pseudomonadati</taxon>
        <taxon>Bacteroidota</taxon>
        <taxon>Flavobacteriia</taxon>
        <taxon>Flavobacteriales</taxon>
        <taxon>Flavobacteriaceae</taxon>
        <taxon>Flavobacterium</taxon>
    </lineage>
</organism>
<feature type="transmembrane region" description="Helical" evidence="1">
    <location>
        <begin position="139"/>
        <end position="159"/>
    </location>
</feature>
<feature type="transmembrane region" description="Helical" evidence="1">
    <location>
        <begin position="21"/>
        <end position="44"/>
    </location>
</feature>
<dbReference type="RefSeq" id="WP_111410366.1">
    <property type="nucleotide sequence ID" value="NZ_QKXH01000007.1"/>
</dbReference>
<evidence type="ECO:0000313" key="4">
    <source>
        <dbReference type="Proteomes" id="UP000249177"/>
    </source>
</evidence>